<dbReference type="AlphaFoldDB" id="A0AA88DMW5"/>
<dbReference type="EMBL" id="BTGU01000077">
    <property type="protein sequence ID" value="GMN58301.1"/>
    <property type="molecule type" value="Genomic_DNA"/>
</dbReference>
<gene>
    <name evidence="2" type="ORF">TIFTF001_027398</name>
</gene>
<evidence type="ECO:0000313" key="3">
    <source>
        <dbReference type="Proteomes" id="UP001187192"/>
    </source>
</evidence>
<evidence type="ECO:0000313" key="2">
    <source>
        <dbReference type="EMBL" id="GMN58301.1"/>
    </source>
</evidence>
<proteinExistence type="predicted"/>
<feature type="region of interest" description="Disordered" evidence="1">
    <location>
        <begin position="1"/>
        <end position="36"/>
    </location>
</feature>
<feature type="compositionally biased region" description="Basic and acidic residues" evidence="1">
    <location>
        <begin position="59"/>
        <end position="89"/>
    </location>
</feature>
<keyword evidence="3" id="KW-1185">Reference proteome</keyword>
<comment type="caution">
    <text evidence="2">The sequence shown here is derived from an EMBL/GenBank/DDBJ whole genome shotgun (WGS) entry which is preliminary data.</text>
</comment>
<evidence type="ECO:0000256" key="1">
    <source>
        <dbReference type="SAM" id="MobiDB-lite"/>
    </source>
</evidence>
<protein>
    <submittedName>
        <fullName evidence="2">Uncharacterized protein</fullName>
    </submittedName>
</protein>
<sequence>MHGARSPCLPTRQISKPHRRSQIAGHGEEGEKQKLPLLPELDLLHADLKQRPDQITVAEESRRSRGERKTKEKDLREREKERERERDGR</sequence>
<name>A0AA88DMW5_FICCA</name>
<feature type="region of interest" description="Disordered" evidence="1">
    <location>
        <begin position="49"/>
        <end position="89"/>
    </location>
</feature>
<organism evidence="2 3">
    <name type="scientific">Ficus carica</name>
    <name type="common">Common fig</name>
    <dbReference type="NCBI Taxonomy" id="3494"/>
    <lineage>
        <taxon>Eukaryota</taxon>
        <taxon>Viridiplantae</taxon>
        <taxon>Streptophyta</taxon>
        <taxon>Embryophyta</taxon>
        <taxon>Tracheophyta</taxon>
        <taxon>Spermatophyta</taxon>
        <taxon>Magnoliopsida</taxon>
        <taxon>eudicotyledons</taxon>
        <taxon>Gunneridae</taxon>
        <taxon>Pentapetalae</taxon>
        <taxon>rosids</taxon>
        <taxon>fabids</taxon>
        <taxon>Rosales</taxon>
        <taxon>Moraceae</taxon>
        <taxon>Ficeae</taxon>
        <taxon>Ficus</taxon>
    </lineage>
</organism>
<reference evidence="2" key="1">
    <citation type="submission" date="2023-07" db="EMBL/GenBank/DDBJ databases">
        <title>draft genome sequence of fig (Ficus carica).</title>
        <authorList>
            <person name="Takahashi T."/>
            <person name="Nishimura K."/>
        </authorList>
    </citation>
    <scope>NUCLEOTIDE SEQUENCE</scope>
</reference>
<accession>A0AA88DMW5</accession>
<dbReference type="Proteomes" id="UP001187192">
    <property type="component" value="Unassembled WGS sequence"/>
</dbReference>